<dbReference type="Gene3D" id="3.40.190.10">
    <property type="entry name" value="Periplasmic binding protein-like II"/>
    <property type="match status" value="1"/>
</dbReference>
<protein>
    <recommendedName>
        <fullName evidence="4">PBP domain-containing protein</fullName>
    </recommendedName>
</protein>
<accession>A0A1Y6CZ72</accession>
<proteinExistence type="predicted"/>
<dbReference type="STRING" id="1760988.SAMN02949497_0756"/>
<dbReference type="RefSeq" id="WP_085210083.1">
    <property type="nucleotide sequence ID" value="NZ_FXAM01000001.1"/>
</dbReference>
<feature type="signal peptide" evidence="1">
    <location>
        <begin position="1"/>
        <end position="24"/>
    </location>
</feature>
<sequence>MPTPVFPKTLFATLLAAFAGTASALTPGDGDPDIVLYVPGSQANDKFFAPALCSSNIHTYFQNYTSDPSKATNNDYWAIYCSTDGSKVSGLVGTKKLWISRRRLGASYVGLDALKGTKLTYLEKPSTAACTAFSGSFTSGGTTFNYDYSCTTVTPNITATGSVSDVTPDAFRGGDNVPTGQAEIVASGIPNRNAIAGHIIGTPVTLLLRNALQYAQVLSGALPSNCAVPGSTTSANMDETAACMPSLSKQQLASLFSGAVSDWDSFSVNASGTALTLSQVAARWASNGGSASYLKAPDDTTVHICRRENGAGQQVALLATILQNPCLGNSAPRLVQPGGFTDAQLATSLGAEDNCLSDFNNGTTNFLPTAKGNRWAIGIQTTERNVSRSANYRFIKIDGAAPTVEQVALGKYPLWSEYGIQWMNNVTADQGNVLRALVKYGQRPDNVNARNQADIHSFGTAGYVALSANGYVPDPVFNAANPVTPYTHKRAGGGIDACTVPVVNPDYGTAELR</sequence>
<dbReference type="OrthoDB" id="5559748at2"/>
<dbReference type="SUPFAM" id="SSF53850">
    <property type="entry name" value="Periplasmic binding protein-like II"/>
    <property type="match status" value="1"/>
</dbReference>
<reference evidence="2 3" key="1">
    <citation type="submission" date="2016-12" db="EMBL/GenBank/DDBJ databases">
        <authorList>
            <person name="Song W.-J."/>
            <person name="Kurnit D.M."/>
        </authorList>
    </citation>
    <scope>NUCLEOTIDE SEQUENCE [LARGE SCALE GENOMIC DNA]</scope>
    <source>
        <strain evidence="2 3">175</strain>
    </source>
</reference>
<dbReference type="AlphaFoldDB" id="A0A1Y6CZ72"/>
<keyword evidence="3" id="KW-1185">Reference proteome</keyword>
<keyword evidence="1" id="KW-0732">Signal</keyword>
<dbReference type="Proteomes" id="UP000192923">
    <property type="component" value="Unassembled WGS sequence"/>
</dbReference>
<dbReference type="EMBL" id="FXAM01000001">
    <property type="protein sequence ID" value="SMF93474.1"/>
    <property type="molecule type" value="Genomic_DNA"/>
</dbReference>
<evidence type="ECO:0000256" key="1">
    <source>
        <dbReference type="SAM" id="SignalP"/>
    </source>
</evidence>
<gene>
    <name evidence="2" type="ORF">SAMN02949497_0756</name>
</gene>
<name>A0A1Y6CZ72_9GAMM</name>
<evidence type="ECO:0000313" key="3">
    <source>
        <dbReference type="Proteomes" id="UP000192923"/>
    </source>
</evidence>
<feature type="chain" id="PRO_5010984556" description="PBP domain-containing protein" evidence="1">
    <location>
        <begin position="25"/>
        <end position="513"/>
    </location>
</feature>
<organism evidence="2 3">
    <name type="scientific">Methylomagnum ishizawai</name>
    <dbReference type="NCBI Taxonomy" id="1760988"/>
    <lineage>
        <taxon>Bacteria</taxon>
        <taxon>Pseudomonadati</taxon>
        <taxon>Pseudomonadota</taxon>
        <taxon>Gammaproteobacteria</taxon>
        <taxon>Methylococcales</taxon>
        <taxon>Methylococcaceae</taxon>
        <taxon>Methylomagnum</taxon>
    </lineage>
</organism>
<evidence type="ECO:0000313" key="2">
    <source>
        <dbReference type="EMBL" id="SMF93474.1"/>
    </source>
</evidence>
<evidence type="ECO:0008006" key="4">
    <source>
        <dbReference type="Google" id="ProtNLM"/>
    </source>
</evidence>